<dbReference type="Gene3D" id="3.40.50.1820">
    <property type="entry name" value="alpha/beta hydrolase"/>
    <property type="match status" value="1"/>
</dbReference>
<name>A0A1M7HJW2_9RHOB</name>
<dbReference type="SUPFAM" id="SSF53474">
    <property type="entry name" value="alpha/beta-Hydrolases"/>
    <property type="match status" value="1"/>
</dbReference>
<evidence type="ECO:0000259" key="1">
    <source>
        <dbReference type="Pfam" id="PF12697"/>
    </source>
</evidence>
<dbReference type="EMBL" id="FRCK01000006">
    <property type="protein sequence ID" value="SHM28417.1"/>
    <property type="molecule type" value="Genomic_DNA"/>
</dbReference>
<reference evidence="3" key="1">
    <citation type="submission" date="2016-11" db="EMBL/GenBank/DDBJ databases">
        <authorList>
            <person name="Varghese N."/>
            <person name="Submissions S."/>
        </authorList>
    </citation>
    <scope>NUCLEOTIDE SEQUENCE [LARGE SCALE GENOMIC DNA]</scope>
    <source>
        <strain evidence="3">DSM 6637</strain>
    </source>
</reference>
<accession>A0A1M7HJW2</accession>
<sequence>MLLRSPVEGYAAACAALAAADLTGTLAAPRVPVEVIAGAEDDASAPDLVAALAAAIPGAVLTILPGVGHIPPVEAPRAMAAVIARLAGTAPAP</sequence>
<feature type="domain" description="AB hydrolase-1" evidence="1">
    <location>
        <begin position="12"/>
        <end position="81"/>
    </location>
</feature>
<keyword evidence="3" id="KW-1185">Reference proteome</keyword>
<dbReference type="AlphaFoldDB" id="A0A1M7HJW2"/>
<protein>
    <recommendedName>
        <fullName evidence="1">AB hydrolase-1 domain-containing protein</fullName>
    </recommendedName>
</protein>
<proteinExistence type="predicted"/>
<dbReference type="Pfam" id="PF12697">
    <property type="entry name" value="Abhydrolase_6"/>
    <property type="match status" value="1"/>
</dbReference>
<dbReference type="InterPro" id="IPR000073">
    <property type="entry name" value="AB_hydrolase_1"/>
</dbReference>
<evidence type="ECO:0000313" key="3">
    <source>
        <dbReference type="Proteomes" id="UP000184444"/>
    </source>
</evidence>
<dbReference type="STRING" id="53463.SAMN05444389_106123"/>
<gene>
    <name evidence="2" type="ORF">SAMN05444389_106123</name>
</gene>
<dbReference type="RefSeq" id="WP_073066590.1">
    <property type="nucleotide sequence ID" value="NZ_FRCK01000006.1"/>
</dbReference>
<evidence type="ECO:0000313" key="2">
    <source>
        <dbReference type="EMBL" id="SHM28417.1"/>
    </source>
</evidence>
<dbReference type="InterPro" id="IPR029058">
    <property type="entry name" value="AB_hydrolase_fold"/>
</dbReference>
<dbReference type="Proteomes" id="UP000184444">
    <property type="component" value="Unassembled WGS sequence"/>
</dbReference>
<organism evidence="2 3">
    <name type="scientific">Paracoccus solventivorans</name>
    <dbReference type="NCBI Taxonomy" id="53463"/>
    <lineage>
        <taxon>Bacteria</taxon>
        <taxon>Pseudomonadati</taxon>
        <taxon>Pseudomonadota</taxon>
        <taxon>Alphaproteobacteria</taxon>
        <taxon>Rhodobacterales</taxon>
        <taxon>Paracoccaceae</taxon>
        <taxon>Paracoccus</taxon>
    </lineage>
</organism>